<dbReference type="PIRSF" id="PIRSF005917">
    <property type="entry name" value="MTase_YraL"/>
    <property type="match status" value="1"/>
</dbReference>
<comment type="catalytic activity">
    <reaction evidence="6">
        <text>cytidine(1402) in 16S rRNA + S-adenosyl-L-methionine = 2'-O-methylcytidine(1402) in 16S rRNA + S-adenosyl-L-homocysteine + H(+)</text>
        <dbReference type="Rhea" id="RHEA:42924"/>
        <dbReference type="Rhea" id="RHEA-COMP:10285"/>
        <dbReference type="Rhea" id="RHEA-COMP:10286"/>
        <dbReference type="ChEBI" id="CHEBI:15378"/>
        <dbReference type="ChEBI" id="CHEBI:57856"/>
        <dbReference type="ChEBI" id="CHEBI:59789"/>
        <dbReference type="ChEBI" id="CHEBI:74495"/>
        <dbReference type="ChEBI" id="CHEBI:82748"/>
        <dbReference type="EC" id="2.1.1.198"/>
    </reaction>
</comment>
<keyword evidence="4 6" id="KW-0808">Transferase</keyword>
<evidence type="ECO:0000313" key="9">
    <source>
        <dbReference type="EMBL" id="CAA6811008.1"/>
    </source>
</evidence>
<keyword evidence="2 6" id="KW-0698">rRNA processing</keyword>
<feature type="domain" description="Tetrapyrrole methylase" evidence="7">
    <location>
        <begin position="7"/>
        <end position="205"/>
    </location>
</feature>
<dbReference type="AlphaFoldDB" id="A0A6S6SL94"/>
<comment type="subcellular location">
    <subcellularLocation>
        <location evidence="6">Cytoplasm</location>
    </subcellularLocation>
</comment>
<dbReference type="InterPro" id="IPR014776">
    <property type="entry name" value="4pyrrole_Mease_sub2"/>
</dbReference>
<dbReference type="InterPro" id="IPR014777">
    <property type="entry name" value="4pyrrole_Mease_sub1"/>
</dbReference>
<proteinExistence type="inferred from homology"/>
<dbReference type="NCBIfam" id="TIGR00096">
    <property type="entry name" value="16S rRNA (cytidine(1402)-2'-O)-methyltransferase"/>
    <property type="match status" value="1"/>
</dbReference>
<dbReference type="PANTHER" id="PTHR46111:SF1">
    <property type="entry name" value="RIBOSOMAL RNA SMALL SUBUNIT METHYLTRANSFERASE I"/>
    <property type="match status" value="1"/>
</dbReference>
<dbReference type="InterPro" id="IPR008189">
    <property type="entry name" value="rRNA_ssu_MeTfrase_I"/>
</dbReference>
<feature type="domain" description="RsmI HTH" evidence="8">
    <location>
        <begin position="237"/>
        <end position="281"/>
    </location>
</feature>
<comment type="similarity">
    <text evidence="6">Belongs to the methyltransferase superfamily. RsmI family.</text>
</comment>
<dbReference type="Gene3D" id="3.30.950.10">
    <property type="entry name" value="Methyltransferase, Cobalt-precorrin-4 Transmethylase, Domain 2"/>
    <property type="match status" value="1"/>
</dbReference>
<evidence type="ECO:0000256" key="1">
    <source>
        <dbReference type="ARBA" id="ARBA00022490"/>
    </source>
</evidence>
<comment type="function">
    <text evidence="6">Catalyzes the 2'-O-methylation of the ribose of cytidine 1402 (C1402) in 16S rRNA.</text>
</comment>
<dbReference type="InterPro" id="IPR000878">
    <property type="entry name" value="4pyrrol_Mease"/>
</dbReference>
<name>A0A6S6SL94_9GAMM</name>
<dbReference type="HAMAP" id="MF_01877">
    <property type="entry name" value="16SrRNA_methyltr_I"/>
    <property type="match status" value="1"/>
</dbReference>
<accession>A0A6S6SL94</accession>
<evidence type="ECO:0000259" key="7">
    <source>
        <dbReference type="Pfam" id="PF00590"/>
    </source>
</evidence>
<evidence type="ECO:0000256" key="2">
    <source>
        <dbReference type="ARBA" id="ARBA00022552"/>
    </source>
</evidence>
<evidence type="ECO:0000256" key="4">
    <source>
        <dbReference type="ARBA" id="ARBA00022679"/>
    </source>
</evidence>
<dbReference type="FunFam" id="3.30.950.10:FF:000002">
    <property type="entry name" value="Ribosomal RNA small subunit methyltransferase I"/>
    <property type="match status" value="1"/>
</dbReference>
<evidence type="ECO:0000259" key="8">
    <source>
        <dbReference type="Pfam" id="PF23016"/>
    </source>
</evidence>
<dbReference type="EC" id="2.1.1.198" evidence="6"/>
<keyword evidence="1 6" id="KW-0963">Cytoplasm</keyword>
<keyword evidence="3 6" id="KW-0489">Methyltransferase</keyword>
<keyword evidence="5 6" id="KW-0949">S-adenosyl-L-methionine</keyword>
<protein>
    <recommendedName>
        <fullName evidence="6">Ribosomal RNA small subunit methyltransferase I</fullName>
        <ecNumber evidence="6">2.1.1.198</ecNumber>
    </recommendedName>
    <alternativeName>
        <fullName evidence="6">16S rRNA 2'-O-ribose C1402 methyltransferase</fullName>
    </alternativeName>
    <alternativeName>
        <fullName evidence="6">rRNA (cytidine-2'-O-)-methyltransferase RsmI</fullName>
    </alternativeName>
</protein>
<dbReference type="CDD" id="cd11648">
    <property type="entry name" value="RsmI"/>
    <property type="match status" value="1"/>
</dbReference>
<reference evidence="9" key="1">
    <citation type="submission" date="2020-01" db="EMBL/GenBank/DDBJ databases">
        <authorList>
            <person name="Meier V. D."/>
            <person name="Meier V D."/>
        </authorList>
    </citation>
    <scope>NUCLEOTIDE SEQUENCE</scope>
    <source>
        <strain evidence="9">HLG_WM_MAG_07</strain>
    </source>
</reference>
<dbReference type="Pfam" id="PF00590">
    <property type="entry name" value="TP_methylase"/>
    <property type="match status" value="1"/>
</dbReference>
<gene>
    <name evidence="6" type="primary">rsmI</name>
    <name evidence="9" type="ORF">HELGO_WM36333</name>
</gene>
<dbReference type="SUPFAM" id="SSF53790">
    <property type="entry name" value="Tetrapyrrole methylase"/>
    <property type="match status" value="1"/>
</dbReference>
<dbReference type="InterPro" id="IPR035996">
    <property type="entry name" value="4pyrrol_Methylase_sf"/>
</dbReference>
<dbReference type="Pfam" id="PF23016">
    <property type="entry name" value="RsmI_C"/>
    <property type="match status" value="1"/>
</dbReference>
<dbReference type="EMBL" id="CACVAY010000048">
    <property type="protein sequence ID" value="CAA6811008.1"/>
    <property type="molecule type" value="Genomic_DNA"/>
</dbReference>
<evidence type="ECO:0000256" key="5">
    <source>
        <dbReference type="ARBA" id="ARBA00022691"/>
    </source>
</evidence>
<dbReference type="GO" id="GO:0005737">
    <property type="term" value="C:cytoplasm"/>
    <property type="evidence" value="ECO:0007669"/>
    <property type="project" value="UniProtKB-SubCell"/>
</dbReference>
<organism evidence="9">
    <name type="scientific">uncultured Thiotrichaceae bacterium</name>
    <dbReference type="NCBI Taxonomy" id="298394"/>
    <lineage>
        <taxon>Bacteria</taxon>
        <taxon>Pseudomonadati</taxon>
        <taxon>Pseudomonadota</taxon>
        <taxon>Gammaproteobacteria</taxon>
        <taxon>Thiotrichales</taxon>
        <taxon>Thiotrichaceae</taxon>
        <taxon>environmental samples</taxon>
    </lineage>
</organism>
<dbReference type="InterPro" id="IPR053910">
    <property type="entry name" value="RsmI_HTH"/>
</dbReference>
<evidence type="ECO:0000256" key="6">
    <source>
        <dbReference type="HAMAP-Rule" id="MF_01877"/>
    </source>
</evidence>
<dbReference type="Gene3D" id="3.40.1010.10">
    <property type="entry name" value="Cobalt-precorrin-4 Transmethylase, Domain 1"/>
    <property type="match status" value="1"/>
</dbReference>
<dbReference type="PROSITE" id="PS01296">
    <property type="entry name" value="RSMI"/>
    <property type="match status" value="1"/>
</dbReference>
<dbReference type="PANTHER" id="PTHR46111">
    <property type="entry name" value="RIBOSOMAL RNA SMALL SUBUNIT METHYLTRANSFERASE I"/>
    <property type="match status" value="1"/>
</dbReference>
<dbReference type="GO" id="GO:0070677">
    <property type="term" value="F:rRNA (cytosine-2'-O-)-methyltransferase activity"/>
    <property type="evidence" value="ECO:0007669"/>
    <property type="project" value="UniProtKB-UniRule"/>
</dbReference>
<evidence type="ECO:0000256" key="3">
    <source>
        <dbReference type="ARBA" id="ARBA00022603"/>
    </source>
</evidence>
<sequence>MKNNHGTLFVVATPIGNLGDMTTRAIETLENVQRIYAEDTRNSLKLMRYFGINNDLLALHDHNEVQKIEEIQKFLEAGNDAALISDAGTPLISDPGYKLVRELGKADIKIVPIPGASAVITALSIAGIPTDRFTFEGFLPAKSTARKQVLAGNALEPRTQVYYESNHRVQACVEDIVEVLGANRQITLARELTKKFEQVYRGPVGYLGEWLDEDTKRLKGEFVLVLQGADKQDDHSASELDHRKMLKVLIDELPVKQAAKIASQLSSMTKNEAYQLALSLK</sequence>
<dbReference type="InterPro" id="IPR018063">
    <property type="entry name" value="SAM_MeTrfase_RsmI_CS"/>
</dbReference>